<dbReference type="InterPro" id="IPR036890">
    <property type="entry name" value="HATPase_C_sf"/>
</dbReference>
<dbReference type="SUPFAM" id="SSF47384">
    <property type="entry name" value="Homodimeric domain of signal transducing histidine kinase"/>
    <property type="match status" value="1"/>
</dbReference>
<organism evidence="9 10">
    <name type="scientific">Candidatus Doudnabacteria bacterium RIFCSPHIGHO2_01_FULL_46_14</name>
    <dbReference type="NCBI Taxonomy" id="1817824"/>
    <lineage>
        <taxon>Bacteria</taxon>
        <taxon>Candidatus Doudnaibacteriota</taxon>
    </lineage>
</organism>
<dbReference type="InterPro" id="IPR004358">
    <property type="entry name" value="Sig_transdc_His_kin-like_C"/>
</dbReference>
<proteinExistence type="predicted"/>
<dbReference type="PANTHER" id="PTHR43711">
    <property type="entry name" value="TWO-COMPONENT HISTIDINE KINASE"/>
    <property type="match status" value="1"/>
</dbReference>
<dbReference type="Gene3D" id="1.10.287.130">
    <property type="match status" value="1"/>
</dbReference>
<sequence>MARKTAVIVIAVILSLSIVHAWLIFNTRNYSSKTLLIVLAAAAMLTGLVFVIVRLKNLNRRMAELLQENYEVGKILVRRDMELTDANTRLTALDQSKSEFVSIAAHQLRTPLTGIRWTFNALLDRELGELNPEQYKAVESGLKSSVRMIDLVNDLLNVARIEEGKFGLQLKKLSFVRFVEPIVERLNRFAEEKGVKFISTISPALPVMEMDEEKMGIAIDNILDNAIKYTSPGGTVTIDASPTQAGFKVVVTDTGIGIPREQIDHIFNKFFRADNALRFQTSGNGLGLYVVKNIIEGHGGTINVESREGHGTTVAINLPAKEKIIAPGSDPAHVI</sequence>
<feature type="transmembrane region" description="Helical" evidence="7">
    <location>
        <begin position="37"/>
        <end position="55"/>
    </location>
</feature>
<evidence type="ECO:0000259" key="8">
    <source>
        <dbReference type="PROSITE" id="PS50109"/>
    </source>
</evidence>
<evidence type="ECO:0000256" key="6">
    <source>
        <dbReference type="ARBA" id="ARBA00023012"/>
    </source>
</evidence>
<dbReference type="Pfam" id="PF02518">
    <property type="entry name" value="HATPase_c"/>
    <property type="match status" value="1"/>
</dbReference>
<dbReference type="CDD" id="cd00075">
    <property type="entry name" value="HATPase"/>
    <property type="match status" value="1"/>
</dbReference>
<dbReference type="PRINTS" id="PR00344">
    <property type="entry name" value="BCTRLSENSOR"/>
</dbReference>
<dbReference type="PROSITE" id="PS50109">
    <property type="entry name" value="HIS_KIN"/>
    <property type="match status" value="1"/>
</dbReference>
<dbReference type="AlphaFoldDB" id="A0A1F5NJJ3"/>
<accession>A0A1F5NJJ3</accession>
<dbReference type="FunFam" id="3.30.565.10:FF:000006">
    <property type="entry name" value="Sensor histidine kinase WalK"/>
    <property type="match status" value="1"/>
</dbReference>
<keyword evidence="7" id="KW-0812">Transmembrane</keyword>
<dbReference type="SMART" id="SM00388">
    <property type="entry name" value="HisKA"/>
    <property type="match status" value="1"/>
</dbReference>
<dbReference type="SUPFAM" id="SSF55874">
    <property type="entry name" value="ATPase domain of HSP90 chaperone/DNA topoisomerase II/histidine kinase"/>
    <property type="match status" value="1"/>
</dbReference>
<evidence type="ECO:0000256" key="5">
    <source>
        <dbReference type="ARBA" id="ARBA00022777"/>
    </source>
</evidence>
<dbReference type="GO" id="GO:0000155">
    <property type="term" value="F:phosphorelay sensor kinase activity"/>
    <property type="evidence" value="ECO:0007669"/>
    <property type="project" value="InterPro"/>
</dbReference>
<evidence type="ECO:0000256" key="4">
    <source>
        <dbReference type="ARBA" id="ARBA00022679"/>
    </source>
</evidence>
<keyword evidence="6" id="KW-0902">Two-component regulatory system</keyword>
<dbReference type="EMBL" id="MFEK01000016">
    <property type="protein sequence ID" value="OGE77798.1"/>
    <property type="molecule type" value="Genomic_DNA"/>
</dbReference>
<name>A0A1F5NJJ3_9BACT</name>
<dbReference type="Pfam" id="PF00512">
    <property type="entry name" value="HisKA"/>
    <property type="match status" value="1"/>
</dbReference>
<dbReference type="SMART" id="SM00387">
    <property type="entry name" value="HATPase_c"/>
    <property type="match status" value="1"/>
</dbReference>
<dbReference type="STRING" id="1817824.A2751_01955"/>
<evidence type="ECO:0000313" key="9">
    <source>
        <dbReference type="EMBL" id="OGE77798.1"/>
    </source>
</evidence>
<evidence type="ECO:0000313" key="10">
    <source>
        <dbReference type="Proteomes" id="UP000176864"/>
    </source>
</evidence>
<keyword evidence="4" id="KW-0808">Transferase</keyword>
<comment type="caution">
    <text evidence="9">The sequence shown here is derived from an EMBL/GenBank/DDBJ whole genome shotgun (WGS) entry which is preliminary data.</text>
</comment>
<keyword evidence="7" id="KW-0472">Membrane</keyword>
<dbReference type="InterPro" id="IPR005467">
    <property type="entry name" value="His_kinase_dom"/>
</dbReference>
<evidence type="ECO:0000256" key="7">
    <source>
        <dbReference type="SAM" id="Phobius"/>
    </source>
</evidence>
<dbReference type="InterPro" id="IPR003661">
    <property type="entry name" value="HisK_dim/P_dom"/>
</dbReference>
<keyword evidence="7" id="KW-1133">Transmembrane helix</keyword>
<evidence type="ECO:0000256" key="1">
    <source>
        <dbReference type="ARBA" id="ARBA00000085"/>
    </source>
</evidence>
<evidence type="ECO:0000256" key="2">
    <source>
        <dbReference type="ARBA" id="ARBA00012438"/>
    </source>
</evidence>
<gene>
    <name evidence="9" type="ORF">A2751_01955</name>
</gene>
<dbReference type="Proteomes" id="UP000176864">
    <property type="component" value="Unassembled WGS sequence"/>
</dbReference>
<dbReference type="InterPro" id="IPR003594">
    <property type="entry name" value="HATPase_dom"/>
</dbReference>
<dbReference type="InterPro" id="IPR050736">
    <property type="entry name" value="Sensor_HK_Regulatory"/>
</dbReference>
<evidence type="ECO:0000256" key="3">
    <source>
        <dbReference type="ARBA" id="ARBA00022553"/>
    </source>
</evidence>
<keyword evidence="5" id="KW-0418">Kinase</keyword>
<keyword evidence="3" id="KW-0597">Phosphoprotein</keyword>
<feature type="domain" description="Histidine kinase" evidence="8">
    <location>
        <begin position="103"/>
        <end position="322"/>
    </location>
</feature>
<protein>
    <recommendedName>
        <fullName evidence="2">histidine kinase</fullName>
        <ecNumber evidence="2">2.7.13.3</ecNumber>
    </recommendedName>
</protein>
<comment type="catalytic activity">
    <reaction evidence="1">
        <text>ATP + protein L-histidine = ADP + protein N-phospho-L-histidine.</text>
        <dbReference type="EC" id="2.7.13.3"/>
    </reaction>
</comment>
<dbReference type="EC" id="2.7.13.3" evidence="2"/>
<dbReference type="Gene3D" id="3.30.565.10">
    <property type="entry name" value="Histidine kinase-like ATPase, C-terminal domain"/>
    <property type="match status" value="1"/>
</dbReference>
<dbReference type="CDD" id="cd00082">
    <property type="entry name" value="HisKA"/>
    <property type="match status" value="1"/>
</dbReference>
<dbReference type="PANTHER" id="PTHR43711:SF31">
    <property type="entry name" value="HISTIDINE KINASE"/>
    <property type="match status" value="1"/>
</dbReference>
<dbReference type="InterPro" id="IPR036097">
    <property type="entry name" value="HisK_dim/P_sf"/>
</dbReference>
<reference evidence="9 10" key="1">
    <citation type="journal article" date="2016" name="Nat. Commun.">
        <title>Thousands of microbial genomes shed light on interconnected biogeochemical processes in an aquifer system.</title>
        <authorList>
            <person name="Anantharaman K."/>
            <person name="Brown C.T."/>
            <person name="Hug L.A."/>
            <person name="Sharon I."/>
            <person name="Castelle C.J."/>
            <person name="Probst A.J."/>
            <person name="Thomas B.C."/>
            <person name="Singh A."/>
            <person name="Wilkins M.J."/>
            <person name="Karaoz U."/>
            <person name="Brodie E.L."/>
            <person name="Williams K.H."/>
            <person name="Hubbard S.S."/>
            <person name="Banfield J.F."/>
        </authorList>
    </citation>
    <scope>NUCLEOTIDE SEQUENCE [LARGE SCALE GENOMIC DNA]</scope>
</reference>